<evidence type="ECO:0000313" key="1">
    <source>
        <dbReference type="EMBL" id="TQV71123.1"/>
    </source>
</evidence>
<reference evidence="1 2" key="1">
    <citation type="submission" date="2019-06" db="EMBL/GenBank/DDBJ databases">
        <title>Draft genome of Aliikangiella marina GYP-15.</title>
        <authorList>
            <person name="Wang G."/>
        </authorList>
    </citation>
    <scope>NUCLEOTIDE SEQUENCE [LARGE SCALE GENOMIC DNA]</scope>
    <source>
        <strain evidence="1 2">GYP-15</strain>
    </source>
</reference>
<organism evidence="1 2">
    <name type="scientific">Aliikangiella marina</name>
    <dbReference type="NCBI Taxonomy" id="1712262"/>
    <lineage>
        <taxon>Bacteria</taxon>
        <taxon>Pseudomonadati</taxon>
        <taxon>Pseudomonadota</taxon>
        <taxon>Gammaproteobacteria</taxon>
        <taxon>Oceanospirillales</taxon>
        <taxon>Pleioneaceae</taxon>
        <taxon>Aliikangiella</taxon>
    </lineage>
</organism>
<name>A0A545T1N3_9GAMM</name>
<evidence type="ECO:0000313" key="2">
    <source>
        <dbReference type="Proteomes" id="UP000317839"/>
    </source>
</evidence>
<accession>A0A545T1N3</accession>
<comment type="caution">
    <text evidence="1">The sequence shown here is derived from an EMBL/GenBank/DDBJ whole genome shotgun (WGS) entry which is preliminary data.</text>
</comment>
<dbReference type="EMBL" id="VIKR01000007">
    <property type="protein sequence ID" value="TQV71123.1"/>
    <property type="molecule type" value="Genomic_DNA"/>
</dbReference>
<dbReference type="RefSeq" id="WP_142944340.1">
    <property type="nucleotide sequence ID" value="NZ_VIKR01000007.1"/>
</dbReference>
<dbReference type="PROSITE" id="PS51257">
    <property type="entry name" value="PROKAR_LIPOPROTEIN"/>
    <property type="match status" value="1"/>
</dbReference>
<proteinExistence type="predicted"/>
<sequence>MKYMRYFKLIILLLILAACDNTEVISKRIRFQDCSALHTERMEAKEVQLGGEFDEWLNSFYQMPLFDSTTGYYYMVETLRDMSGPYNVTISCLEENALHFSISTETGEIKGFYRIVGEKYRSGPFSDKIIKAIIVANPNSGLLKKAPTRDNNKKDDDA</sequence>
<gene>
    <name evidence="1" type="ORF">FLL45_22615</name>
</gene>
<keyword evidence="2" id="KW-1185">Reference proteome</keyword>
<dbReference type="AlphaFoldDB" id="A0A545T1N3"/>
<protein>
    <recommendedName>
        <fullName evidence="3">Lipoprotein</fullName>
    </recommendedName>
</protein>
<evidence type="ECO:0008006" key="3">
    <source>
        <dbReference type="Google" id="ProtNLM"/>
    </source>
</evidence>
<dbReference type="Proteomes" id="UP000317839">
    <property type="component" value="Unassembled WGS sequence"/>
</dbReference>